<dbReference type="Proteomes" id="UP000191057">
    <property type="component" value="Chromosome"/>
</dbReference>
<dbReference type="RefSeq" id="WP_079246019.1">
    <property type="nucleotide sequence ID" value="NZ_JARSYF010000010.1"/>
</dbReference>
<organism evidence="1 2">
    <name type="scientific">Bacillus thuringiensis</name>
    <dbReference type="NCBI Taxonomy" id="1428"/>
    <lineage>
        <taxon>Bacteria</taxon>
        <taxon>Bacillati</taxon>
        <taxon>Bacillota</taxon>
        <taxon>Bacilli</taxon>
        <taxon>Bacillales</taxon>
        <taxon>Bacillaceae</taxon>
        <taxon>Bacillus</taxon>
        <taxon>Bacillus cereus group</taxon>
    </lineage>
</organism>
<proteinExistence type="predicted"/>
<reference evidence="1 2" key="1">
    <citation type="submission" date="2017-03" db="EMBL/GenBank/DDBJ databases">
        <title>Complete genome sequence of Bacillus thuringiensis L-7601, a novel melanin producing strain.</title>
        <authorList>
            <person name="Cai J."/>
            <person name="Cao Z."/>
            <person name="Tan T."/>
        </authorList>
    </citation>
    <scope>NUCLEOTIDE SEQUENCE [LARGE SCALE GENOMIC DNA]</scope>
    <source>
        <strain evidence="1 2">L-7601</strain>
    </source>
</reference>
<evidence type="ECO:0000313" key="1">
    <source>
        <dbReference type="EMBL" id="AQY41151.1"/>
    </source>
</evidence>
<gene>
    <name evidence="1" type="ORF">B4918_25710</name>
</gene>
<evidence type="ECO:0000313" key="2">
    <source>
        <dbReference type="Proteomes" id="UP000191057"/>
    </source>
</evidence>
<accession>A0A9W3TGM3</accession>
<protein>
    <submittedName>
        <fullName evidence="1">Uncharacterized protein</fullName>
    </submittedName>
</protein>
<name>A0A9W3TGM3_BACTU</name>
<dbReference type="AlphaFoldDB" id="A0A9W3TGM3"/>
<sequence>MNHYGKLFINNSNSQSSISLETYNPDKEKYFEIIKRARGKGLRQVIINSELMLEILYQVLENNGVILKVNLSDSTDDEIKDNINSILPKIRQDKELYVKLREELEWAVDSGSIDIFNIEVYVFKTRYQIFSNGIINSSKMDEMFEKVILPVLRKYFNAR</sequence>
<dbReference type="EMBL" id="CP020002">
    <property type="protein sequence ID" value="AQY41151.1"/>
    <property type="molecule type" value="Genomic_DNA"/>
</dbReference>